<reference evidence="2 3" key="1">
    <citation type="journal article" date="2015" name="Int. J. Syst. Evol. Microbiol.">
        <title>Novibacillus thermophilus gen. nov., sp. nov., a Gram-staining-negative and moderately thermophilic member of the family Thermoactinomycetaceae.</title>
        <authorList>
            <person name="Yang G."/>
            <person name="Chen J."/>
            <person name="Zhou S."/>
        </authorList>
    </citation>
    <scope>NUCLEOTIDE SEQUENCE [LARGE SCALE GENOMIC DNA]</scope>
    <source>
        <strain evidence="2 3">SG-1</strain>
    </source>
</reference>
<keyword evidence="3" id="KW-1185">Reference proteome</keyword>
<proteinExistence type="predicted"/>
<dbReference type="Proteomes" id="UP000188603">
    <property type="component" value="Chromosome"/>
</dbReference>
<feature type="transmembrane region" description="Helical" evidence="1">
    <location>
        <begin position="6"/>
        <end position="33"/>
    </location>
</feature>
<evidence type="ECO:0000313" key="2">
    <source>
        <dbReference type="EMBL" id="AQS55279.1"/>
    </source>
</evidence>
<evidence type="ECO:0000313" key="3">
    <source>
        <dbReference type="Proteomes" id="UP000188603"/>
    </source>
</evidence>
<dbReference type="AlphaFoldDB" id="A0A1U9K5E7"/>
<dbReference type="RefSeq" id="WP_077719100.1">
    <property type="nucleotide sequence ID" value="NZ_CP019699.1"/>
</dbReference>
<accession>A0A1U9K5E7</accession>
<keyword evidence="1" id="KW-0812">Transmembrane</keyword>
<name>A0A1U9K5E7_9BACL</name>
<dbReference type="KEGG" id="ntr:B0W44_05275"/>
<keyword evidence="1" id="KW-0472">Membrane</keyword>
<keyword evidence="1" id="KW-1133">Transmembrane helix</keyword>
<protein>
    <submittedName>
        <fullName evidence="2">Uncharacterized protein</fullName>
    </submittedName>
</protein>
<gene>
    <name evidence="2" type="ORF">B0W44_05275</name>
</gene>
<evidence type="ECO:0000256" key="1">
    <source>
        <dbReference type="SAM" id="Phobius"/>
    </source>
</evidence>
<organism evidence="2 3">
    <name type="scientific">Novibacillus thermophilus</name>
    <dbReference type="NCBI Taxonomy" id="1471761"/>
    <lineage>
        <taxon>Bacteria</taxon>
        <taxon>Bacillati</taxon>
        <taxon>Bacillota</taxon>
        <taxon>Bacilli</taxon>
        <taxon>Bacillales</taxon>
        <taxon>Thermoactinomycetaceae</taxon>
        <taxon>Novibacillus</taxon>
    </lineage>
</organism>
<sequence>MELTVMQLVLWGTVLSGICLVAGAFIGIVLAALMTTAKEADKQSERLRKGKSIDPSLWF</sequence>
<dbReference type="EMBL" id="CP019699">
    <property type="protein sequence ID" value="AQS55279.1"/>
    <property type="molecule type" value="Genomic_DNA"/>
</dbReference>